<evidence type="ECO:0000256" key="1">
    <source>
        <dbReference type="ARBA" id="ARBA00009437"/>
    </source>
</evidence>
<organism evidence="6">
    <name type="scientific">marine sediment metagenome</name>
    <dbReference type="NCBI Taxonomy" id="412755"/>
    <lineage>
        <taxon>unclassified sequences</taxon>
        <taxon>metagenomes</taxon>
        <taxon>ecological metagenomes</taxon>
    </lineage>
</organism>
<dbReference type="Pfam" id="PF00126">
    <property type="entry name" value="HTH_1"/>
    <property type="match status" value="1"/>
</dbReference>
<dbReference type="InterPro" id="IPR058163">
    <property type="entry name" value="LysR-type_TF_proteobact-type"/>
</dbReference>
<dbReference type="PANTHER" id="PTHR30537:SF74">
    <property type="entry name" value="HTH-TYPE TRANSCRIPTIONAL REGULATOR TRPI"/>
    <property type="match status" value="1"/>
</dbReference>
<comment type="similarity">
    <text evidence="1">Belongs to the LysR transcriptional regulatory family.</text>
</comment>
<dbReference type="AlphaFoldDB" id="A0A0F9PUQ2"/>
<comment type="caution">
    <text evidence="6">The sequence shown here is derived from an EMBL/GenBank/DDBJ whole genome shotgun (WGS) entry which is preliminary data.</text>
</comment>
<dbReference type="InterPro" id="IPR036388">
    <property type="entry name" value="WH-like_DNA-bd_sf"/>
</dbReference>
<dbReference type="GO" id="GO:0043565">
    <property type="term" value="F:sequence-specific DNA binding"/>
    <property type="evidence" value="ECO:0007669"/>
    <property type="project" value="TreeGrafter"/>
</dbReference>
<accession>A0A0F9PUQ2</accession>
<dbReference type="GO" id="GO:0003700">
    <property type="term" value="F:DNA-binding transcription factor activity"/>
    <property type="evidence" value="ECO:0007669"/>
    <property type="project" value="InterPro"/>
</dbReference>
<proteinExistence type="inferred from homology"/>
<dbReference type="PRINTS" id="PR00039">
    <property type="entry name" value="HTHLYSR"/>
</dbReference>
<evidence type="ECO:0000256" key="4">
    <source>
        <dbReference type="ARBA" id="ARBA00023163"/>
    </source>
</evidence>
<dbReference type="PROSITE" id="PS50931">
    <property type="entry name" value="HTH_LYSR"/>
    <property type="match status" value="1"/>
</dbReference>
<dbReference type="Pfam" id="PF03466">
    <property type="entry name" value="LysR_substrate"/>
    <property type="match status" value="1"/>
</dbReference>
<dbReference type="Gene3D" id="3.40.190.10">
    <property type="entry name" value="Periplasmic binding protein-like II"/>
    <property type="match status" value="2"/>
</dbReference>
<reference evidence="6" key="1">
    <citation type="journal article" date="2015" name="Nature">
        <title>Complex archaea that bridge the gap between prokaryotes and eukaryotes.</title>
        <authorList>
            <person name="Spang A."/>
            <person name="Saw J.H."/>
            <person name="Jorgensen S.L."/>
            <person name="Zaremba-Niedzwiedzka K."/>
            <person name="Martijn J."/>
            <person name="Lind A.E."/>
            <person name="van Eijk R."/>
            <person name="Schleper C."/>
            <person name="Guy L."/>
            <person name="Ettema T.J."/>
        </authorList>
    </citation>
    <scope>NUCLEOTIDE SEQUENCE</scope>
</reference>
<dbReference type="GO" id="GO:0006351">
    <property type="term" value="P:DNA-templated transcription"/>
    <property type="evidence" value="ECO:0007669"/>
    <property type="project" value="TreeGrafter"/>
</dbReference>
<keyword evidence="3" id="KW-0238">DNA-binding</keyword>
<dbReference type="EMBL" id="LAZR01002558">
    <property type="protein sequence ID" value="KKN28487.1"/>
    <property type="molecule type" value="Genomic_DNA"/>
</dbReference>
<dbReference type="InterPro" id="IPR000847">
    <property type="entry name" value="LysR_HTH_N"/>
</dbReference>
<dbReference type="Gene3D" id="1.10.10.10">
    <property type="entry name" value="Winged helix-like DNA-binding domain superfamily/Winged helix DNA-binding domain"/>
    <property type="match status" value="1"/>
</dbReference>
<dbReference type="InterPro" id="IPR036390">
    <property type="entry name" value="WH_DNA-bd_sf"/>
</dbReference>
<evidence type="ECO:0000313" key="6">
    <source>
        <dbReference type="EMBL" id="KKN28487.1"/>
    </source>
</evidence>
<protein>
    <recommendedName>
        <fullName evidence="5">HTH lysR-type domain-containing protein</fullName>
    </recommendedName>
</protein>
<evidence type="ECO:0000256" key="2">
    <source>
        <dbReference type="ARBA" id="ARBA00023015"/>
    </source>
</evidence>
<dbReference type="SUPFAM" id="SSF46785">
    <property type="entry name" value="Winged helix' DNA-binding domain"/>
    <property type="match status" value="1"/>
</dbReference>
<keyword evidence="4" id="KW-0804">Transcription</keyword>
<name>A0A0F9PUQ2_9ZZZZ</name>
<dbReference type="InterPro" id="IPR005119">
    <property type="entry name" value="LysR_subst-bd"/>
</dbReference>
<gene>
    <name evidence="6" type="ORF">LCGC14_0853730</name>
</gene>
<keyword evidence="2" id="KW-0805">Transcription regulation</keyword>
<evidence type="ECO:0000256" key="3">
    <source>
        <dbReference type="ARBA" id="ARBA00023125"/>
    </source>
</evidence>
<dbReference type="FunFam" id="1.10.10.10:FF:000038">
    <property type="entry name" value="Glycine cleavage system transcriptional activator"/>
    <property type="match status" value="1"/>
</dbReference>
<dbReference type="PANTHER" id="PTHR30537">
    <property type="entry name" value="HTH-TYPE TRANSCRIPTIONAL REGULATOR"/>
    <property type="match status" value="1"/>
</dbReference>
<evidence type="ECO:0000259" key="5">
    <source>
        <dbReference type="PROSITE" id="PS50931"/>
    </source>
</evidence>
<dbReference type="SUPFAM" id="SSF53850">
    <property type="entry name" value="Periplasmic binding protein-like II"/>
    <property type="match status" value="1"/>
</dbReference>
<feature type="domain" description="HTH lysR-type" evidence="5">
    <location>
        <begin position="8"/>
        <end position="65"/>
    </location>
</feature>
<sequence length="300" mass="33928">MRVGKHLPPLGTLVFFEAAARLESLTLAADELFITQSAVSKQIKKLEASLGFQLFRREPRKLVLTEEGTVFLADVTYVLGHLSGSVEKLRRKPDSNAVTITCTQAVSHYWLFPRIVQFNQDEPDIPVNVYATNHITEASTFQFDFGILNGTPELAQRFEAHVLFPERVFAVCSDTYRLKAPLTPKELLSESLVHLDPSAWHWPTWIDWFASSGLKYQIPTNAPRYNQIMLALEATSRGLGVGLGWEFMIGRHINDQSLRYASDHVYEPDLADYLVSPKNARLSDAAMTFRDWLIESASQK</sequence>